<dbReference type="GO" id="GO:0051539">
    <property type="term" value="F:4 iron, 4 sulfur cluster binding"/>
    <property type="evidence" value="ECO:0007669"/>
    <property type="project" value="UniProtKB-KW"/>
</dbReference>
<dbReference type="AlphaFoldDB" id="A0A9X5BED3"/>
<dbReference type="Pfam" id="PF13186">
    <property type="entry name" value="SPASM"/>
    <property type="match status" value="1"/>
</dbReference>
<dbReference type="CDD" id="cd21109">
    <property type="entry name" value="SPASM"/>
    <property type="match status" value="1"/>
</dbReference>
<gene>
    <name evidence="8" type="ORF">D5281_07850</name>
</gene>
<dbReference type="InterPro" id="IPR058240">
    <property type="entry name" value="rSAM_sf"/>
</dbReference>
<dbReference type="InterPro" id="IPR013785">
    <property type="entry name" value="Aldolase_TIM"/>
</dbReference>
<dbReference type="PANTHER" id="PTHR11228:SF34">
    <property type="entry name" value="TUNGSTEN-CONTAINING ALDEHYDE FERREDOXIN OXIDOREDUCTASE COFACTOR MODIFYING PROTEIN"/>
    <property type="match status" value="1"/>
</dbReference>
<evidence type="ECO:0000259" key="7">
    <source>
        <dbReference type="PROSITE" id="PS51918"/>
    </source>
</evidence>
<dbReference type="PROSITE" id="PS01305">
    <property type="entry name" value="MOAA_NIFB_PQQE"/>
    <property type="match status" value="1"/>
</dbReference>
<keyword evidence="5" id="KW-0408">Iron</keyword>
<dbReference type="InterPro" id="IPR006638">
    <property type="entry name" value="Elp3/MiaA/NifB-like_rSAM"/>
</dbReference>
<dbReference type="SMART" id="SM00729">
    <property type="entry name" value="Elp3"/>
    <property type="match status" value="1"/>
</dbReference>
<dbReference type="InterPro" id="IPR050377">
    <property type="entry name" value="Radical_SAM_PqqE_MftC-like"/>
</dbReference>
<dbReference type="InterPro" id="IPR023885">
    <property type="entry name" value="4Fe4S-binding_SPASM_dom"/>
</dbReference>
<evidence type="ECO:0000256" key="6">
    <source>
        <dbReference type="ARBA" id="ARBA00023014"/>
    </source>
</evidence>
<accession>A0A9X5BED3</accession>
<evidence type="ECO:0000256" key="5">
    <source>
        <dbReference type="ARBA" id="ARBA00023004"/>
    </source>
</evidence>
<keyword evidence="9" id="KW-1185">Reference proteome</keyword>
<comment type="cofactor">
    <cofactor evidence="1">
        <name>[4Fe-4S] cluster</name>
        <dbReference type="ChEBI" id="CHEBI:49883"/>
    </cofactor>
</comment>
<dbReference type="SFLD" id="SFLDG01067">
    <property type="entry name" value="SPASM/twitch_domain_containing"/>
    <property type="match status" value="1"/>
</dbReference>
<evidence type="ECO:0000256" key="3">
    <source>
        <dbReference type="ARBA" id="ARBA00022691"/>
    </source>
</evidence>
<dbReference type="RefSeq" id="WP_160559604.1">
    <property type="nucleotide sequence ID" value="NZ_QZDT01000009.1"/>
</dbReference>
<dbReference type="PANTHER" id="PTHR11228">
    <property type="entry name" value="RADICAL SAM DOMAIN PROTEIN"/>
    <property type="match status" value="1"/>
</dbReference>
<dbReference type="InterPro" id="IPR000385">
    <property type="entry name" value="MoaA_NifB_PqqE_Fe-S-bd_CS"/>
</dbReference>
<keyword evidence="6" id="KW-0411">Iron-sulfur</keyword>
<evidence type="ECO:0000313" key="9">
    <source>
        <dbReference type="Proteomes" id="UP001154420"/>
    </source>
</evidence>
<dbReference type="InterPro" id="IPR034391">
    <property type="entry name" value="AdoMet-like_SPASM_containing"/>
</dbReference>
<dbReference type="PROSITE" id="PS51918">
    <property type="entry name" value="RADICAL_SAM"/>
    <property type="match status" value="1"/>
</dbReference>
<evidence type="ECO:0000313" key="8">
    <source>
        <dbReference type="EMBL" id="NBJ92509.1"/>
    </source>
</evidence>
<proteinExistence type="predicted"/>
<dbReference type="GO" id="GO:0003824">
    <property type="term" value="F:catalytic activity"/>
    <property type="evidence" value="ECO:0007669"/>
    <property type="project" value="InterPro"/>
</dbReference>
<dbReference type="SFLD" id="SFLDS00029">
    <property type="entry name" value="Radical_SAM"/>
    <property type="match status" value="1"/>
</dbReference>
<name>A0A9X5BED3_9FIRM</name>
<protein>
    <submittedName>
        <fullName evidence="8">Radical SAM protein</fullName>
    </submittedName>
</protein>
<evidence type="ECO:0000256" key="4">
    <source>
        <dbReference type="ARBA" id="ARBA00022723"/>
    </source>
</evidence>
<sequence>MIIRAKRKELFSGRKLTDMQLKNSELNLQEIDEGKEILSSYPRRLVFELTNACNLNCVMCGRNAADFKPTMFDMKVFKSFEPLMDSIEEVTLMGWGEPTVHPNFCEMLEIIDRHSARKYFCTNGMNLDKIKDSIFKYNVDVFGVSVDGASFETNARIRRGSDLNKITQSLKEIVKEKKERGLTYPWINFVFCAMDSNIHELPDLVRLAAEIGIEEVKVVYLTVFNEELIHETLWDKSEKVRAVFEEAEKVGEEKRIILKLPHLTGEDIAGEQYHKDCYVAWRDFFLGSDGYVRPCMSTPIQFFKYDMEKNFFNIWNAPEYQQYRRNVNKMEQMDEPCKRCYQSSHCNWNRKESFIQIGSTFSPEWRREV</sequence>
<dbReference type="InterPro" id="IPR007197">
    <property type="entry name" value="rSAM"/>
</dbReference>
<dbReference type="GO" id="GO:0032324">
    <property type="term" value="P:molybdopterin cofactor biosynthetic process"/>
    <property type="evidence" value="ECO:0007669"/>
    <property type="project" value="UniProtKB-ARBA"/>
</dbReference>
<comment type="caution">
    <text evidence="8">The sequence shown here is derived from an EMBL/GenBank/DDBJ whole genome shotgun (WGS) entry which is preliminary data.</text>
</comment>
<evidence type="ECO:0000256" key="1">
    <source>
        <dbReference type="ARBA" id="ARBA00001966"/>
    </source>
</evidence>
<dbReference type="SFLD" id="SFLDG01387">
    <property type="entry name" value="BtrN-like_SPASM_domain_contain"/>
    <property type="match status" value="1"/>
</dbReference>
<evidence type="ECO:0000256" key="2">
    <source>
        <dbReference type="ARBA" id="ARBA00022485"/>
    </source>
</evidence>
<dbReference type="SUPFAM" id="SSF102114">
    <property type="entry name" value="Radical SAM enzymes"/>
    <property type="match status" value="1"/>
</dbReference>
<dbReference type="Gene3D" id="3.20.20.70">
    <property type="entry name" value="Aldolase class I"/>
    <property type="match status" value="1"/>
</dbReference>
<keyword evidence="4" id="KW-0479">Metal-binding</keyword>
<dbReference type="EMBL" id="QZDT01000009">
    <property type="protein sequence ID" value="NBJ92509.1"/>
    <property type="molecule type" value="Genomic_DNA"/>
</dbReference>
<dbReference type="OrthoDB" id="9810775at2"/>
<keyword evidence="3" id="KW-0949">S-adenosyl-L-methionine</keyword>
<dbReference type="GO" id="GO:0046872">
    <property type="term" value="F:metal ion binding"/>
    <property type="evidence" value="ECO:0007669"/>
    <property type="project" value="UniProtKB-KW"/>
</dbReference>
<keyword evidence="2" id="KW-0004">4Fe-4S</keyword>
<feature type="domain" description="Radical SAM core" evidence="7">
    <location>
        <begin position="39"/>
        <end position="267"/>
    </location>
</feature>
<organism evidence="8 9">
    <name type="scientific">Parablautia muri</name>
    <dbReference type="NCBI Taxonomy" id="2320879"/>
    <lineage>
        <taxon>Bacteria</taxon>
        <taxon>Bacillati</taxon>
        <taxon>Bacillota</taxon>
        <taxon>Clostridia</taxon>
        <taxon>Lachnospirales</taxon>
        <taxon>Lachnospiraceae</taxon>
        <taxon>Parablautia</taxon>
    </lineage>
</organism>
<dbReference type="Proteomes" id="UP001154420">
    <property type="component" value="Unassembled WGS sequence"/>
</dbReference>
<dbReference type="CDD" id="cd01335">
    <property type="entry name" value="Radical_SAM"/>
    <property type="match status" value="1"/>
</dbReference>
<reference evidence="8" key="1">
    <citation type="submission" date="2018-09" db="EMBL/GenBank/DDBJ databases">
        <title>Murine metabolic-syndrome-specific gut microbial biobank.</title>
        <authorList>
            <person name="Liu C."/>
        </authorList>
    </citation>
    <scope>NUCLEOTIDE SEQUENCE</scope>
    <source>
        <strain evidence="8">D42-62</strain>
    </source>
</reference>
<dbReference type="Pfam" id="PF04055">
    <property type="entry name" value="Radical_SAM"/>
    <property type="match status" value="1"/>
</dbReference>